<evidence type="ECO:0000313" key="2">
    <source>
        <dbReference type="EMBL" id="GHO88409.1"/>
    </source>
</evidence>
<gene>
    <name evidence="2" type="ORF">KSZ_64150</name>
</gene>
<dbReference type="Gene3D" id="3.40.50.720">
    <property type="entry name" value="NAD(P)-binding Rossmann-like Domain"/>
    <property type="match status" value="1"/>
</dbReference>
<organism evidence="2 3">
    <name type="scientific">Dictyobacter formicarum</name>
    <dbReference type="NCBI Taxonomy" id="2778368"/>
    <lineage>
        <taxon>Bacteria</taxon>
        <taxon>Bacillati</taxon>
        <taxon>Chloroflexota</taxon>
        <taxon>Ktedonobacteria</taxon>
        <taxon>Ktedonobacterales</taxon>
        <taxon>Dictyobacteraceae</taxon>
        <taxon>Dictyobacter</taxon>
    </lineage>
</organism>
<dbReference type="Proteomes" id="UP000635565">
    <property type="component" value="Unassembled WGS sequence"/>
</dbReference>
<evidence type="ECO:0000313" key="3">
    <source>
        <dbReference type="Proteomes" id="UP000635565"/>
    </source>
</evidence>
<evidence type="ECO:0000259" key="1">
    <source>
        <dbReference type="Pfam" id="PF05368"/>
    </source>
</evidence>
<dbReference type="InterPro" id="IPR051604">
    <property type="entry name" value="Ergot_Alk_Oxidoreductase"/>
</dbReference>
<feature type="domain" description="NmrA-like" evidence="1">
    <location>
        <begin position="2"/>
        <end position="214"/>
    </location>
</feature>
<sequence>MRALVRNPDTADLPSGVEVVRGDLSVPDTLNEGLEGVEAVFLVWPALPISFAPAVLGVLKQHAPRIVYLSSMGIREGLAQQADPINDFHANIERLIEQSGLAWTFLRVSGFATNTLGWAQQIRSDGVVRWPYGTAARSLIHEQDIATVAVRVLTSDRHNGAKYVLTGPQALTQVEQVHAISQAIGRPLRYEEISPEIVRQQMLTQMPPAMVDGMLNAWAGFVTEPEPVSRTVEEIMGRPAHTYSEWAIDHASAFRV</sequence>
<reference evidence="2 3" key="1">
    <citation type="journal article" date="2021" name="Int. J. Syst. Evol. Microbiol.">
        <title>Reticulibacter mediterranei gen. nov., sp. nov., within the new family Reticulibacteraceae fam. nov., and Ktedonospora formicarum gen. nov., sp. nov., Ktedonobacter robiniae sp. nov., Dictyobacter formicarum sp. nov. and Dictyobacter arantiisoli sp. nov., belonging to the class Ktedonobacteria.</title>
        <authorList>
            <person name="Yabe S."/>
            <person name="Zheng Y."/>
            <person name="Wang C.M."/>
            <person name="Sakai Y."/>
            <person name="Abe K."/>
            <person name="Yokota A."/>
            <person name="Donadio S."/>
            <person name="Cavaletti L."/>
            <person name="Monciardini P."/>
        </authorList>
    </citation>
    <scope>NUCLEOTIDE SEQUENCE [LARGE SCALE GENOMIC DNA]</scope>
    <source>
        <strain evidence="2 3">SOSP1-9</strain>
    </source>
</reference>
<comment type="caution">
    <text evidence="2">The sequence shown here is derived from an EMBL/GenBank/DDBJ whole genome shotgun (WGS) entry which is preliminary data.</text>
</comment>
<dbReference type="EMBL" id="BNJJ01000024">
    <property type="protein sequence ID" value="GHO88409.1"/>
    <property type="molecule type" value="Genomic_DNA"/>
</dbReference>
<dbReference type="Pfam" id="PF05368">
    <property type="entry name" value="NmrA"/>
    <property type="match status" value="1"/>
</dbReference>
<dbReference type="InterPro" id="IPR008030">
    <property type="entry name" value="NmrA-like"/>
</dbReference>
<dbReference type="PANTHER" id="PTHR43162">
    <property type="match status" value="1"/>
</dbReference>
<protein>
    <submittedName>
        <fullName evidence="2">Nucleotide-diphosphate-sugar epimerase</fullName>
    </submittedName>
</protein>
<proteinExistence type="predicted"/>
<accession>A0ABQ3VQ68</accession>
<dbReference type="Gene3D" id="3.90.25.10">
    <property type="entry name" value="UDP-galactose 4-epimerase, domain 1"/>
    <property type="match status" value="1"/>
</dbReference>
<dbReference type="InterPro" id="IPR036291">
    <property type="entry name" value="NAD(P)-bd_dom_sf"/>
</dbReference>
<name>A0ABQ3VQ68_9CHLR</name>
<dbReference type="PANTHER" id="PTHR43162:SF1">
    <property type="entry name" value="PRESTALK A DIFFERENTIATION PROTEIN A"/>
    <property type="match status" value="1"/>
</dbReference>
<dbReference type="SUPFAM" id="SSF51735">
    <property type="entry name" value="NAD(P)-binding Rossmann-fold domains"/>
    <property type="match status" value="1"/>
</dbReference>
<keyword evidence="3" id="KW-1185">Reference proteome</keyword>